<dbReference type="Gene3D" id="1.20.81.30">
    <property type="entry name" value="Type II secretion system (T2SS), domain F"/>
    <property type="match status" value="2"/>
</dbReference>
<proteinExistence type="inferred from homology"/>
<protein>
    <recommendedName>
        <fullName evidence="9">Type II secretion system protein GspF domain-containing protein</fullName>
    </recommendedName>
</protein>
<feature type="transmembrane region" description="Helical" evidence="8">
    <location>
        <begin position="180"/>
        <end position="209"/>
    </location>
</feature>
<dbReference type="EMBL" id="PCYM01000006">
    <property type="protein sequence ID" value="PIR47497.1"/>
    <property type="molecule type" value="Genomic_DNA"/>
</dbReference>
<dbReference type="AlphaFoldDB" id="A0A2H0RM30"/>
<comment type="caution">
    <text evidence="10">The sequence shown here is derived from an EMBL/GenBank/DDBJ whole genome shotgun (WGS) entry which is preliminary data.</text>
</comment>
<dbReference type="InterPro" id="IPR003004">
    <property type="entry name" value="GspF/PilC"/>
</dbReference>
<accession>A0A2H0RM30</accession>
<comment type="subcellular location">
    <subcellularLocation>
        <location evidence="1">Cell inner membrane</location>
        <topology evidence="1">Multi-pass membrane protein</topology>
    </subcellularLocation>
</comment>
<feature type="domain" description="Type II secretion system protein GspF" evidence="9">
    <location>
        <begin position="242"/>
        <end position="364"/>
    </location>
</feature>
<feature type="transmembrane region" description="Helical" evidence="8">
    <location>
        <begin position="345"/>
        <end position="366"/>
    </location>
</feature>
<dbReference type="InterPro" id="IPR018076">
    <property type="entry name" value="T2SS_GspF_dom"/>
</dbReference>
<sequence>MRSSKTKLTDNVGKIKKPQPLWLQHFTVRLSHVDRLMFTKYLAVLLRSGIPIGDALEIIGGQTKAGPLKTVLDAIEQSIQDGNTLSSGFAKFPWIFDSVYVNLIAAGEASGTLQQNLDHLTEQKQKEHELVQKVRGALMYPIVILIGGFILSIGIVVFILPNVVDVFKTLNVQLPWTTRVLLGLASFINEHGFLTLAMSVGFVAVILGIRKIRALQPFFHKALMYIPVFGSIVRYVNLTRMTRLLGTMLQSGSTMGDALPIATTVLKNAYYRGLMVKLEGELKRGRVMASEMAKYPRAFPPMMTRMTRVGEESGLLGEMMGYLADFYEQEVDDMMRNLSNLLEPILLVIIGVMVAVLALSVISPIYQVVGAF</sequence>
<evidence type="ECO:0000259" key="9">
    <source>
        <dbReference type="Pfam" id="PF00482"/>
    </source>
</evidence>
<evidence type="ECO:0000313" key="11">
    <source>
        <dbReference type="Proteomes" id="UP000230084"/>
    </source>
</evidence>
<evidence type="ECO:0000256" key="4">
    <source>
        <dbReference type="ARBA" id="ARBA00022519"/>
    </source>
</evidence>
<dbReference type="PANTHER" id="PTHR30012:SF0">
    <property type="entry name" value="TYPE II SECRETION SYSTEM PROTEIN F-RELATED"/>
    <property type="match status" value="1"/>
</dbReference>
<evidence type="ECO:0000256" key="8">
    <source>
        <dbReference type="SAM" id="Phobius"/>
    </source>
</evidence>
<name>A0A2H0RM30_9BACT</name>
<evidence type="ECO:0000256" key="5">
    <source>
        <dbReference type="ARBA" id="ARBA00022692"/>
    </source>
</evidence>
<dbReference type="PRINTS" id="PR00812">
    <property type="entry name" value="BCTERIALGSPF"/>
</dbReference>
<evidence type="ECO:0000256" key="3">
    <source>
        <dbReference type="ARBA" id="ARBA00022475"/>
    </source>
</evidence>
<dbReference type="PANTHER" id="PTHR30012">
    <property type="entry name" value="GENERAL SECRETION PATHWAY PROTEIN"/>
    <property type="match status" value="1"/>
</dbReference>
<dbReference type="InterPro" id="IPR042094">
    <property type="entry name" value="T2SS_GspF_sf"/>
</dbReference>
<dbReference type="Pfam" id="PF00482">
    <property type="entry name" value="T2SSF"/>
    <property type="match status" value="2"/>
</dbReference>
<dbReference type="GO" id="GO:0005886">
    <property type="term" value="C:plasma membrane"/>
    <property type="evidence" value="ECO:0007669"/>
    <property type="project" value="UniProtKB-SubCell"/>
</dbReference>
<organism evidence="10 11">
    <name type="scientific">Candidatus Uhrbacteria bacterium CG10_big_fil_rev_8_21_14_0_10_50_16</name>
    <dbReference type="NCBI Taxonomy" id="1975039"/>
    <lineage>
        <taxon>Bacteria</taxon>
        <taxon>Candidatus Uhriibacteriota</taxon>
    </lineage>
</organism>
<evidence type="ECO:0000256" key="1">
    <source>
        <dbReference type="ARBA" id="ARBA00004429"/>
    </source>
</evidence>
<evidence type="ECO:0000256" key="6">
    <source>
        <dbReference type="ARBA" id="ARBA00022989"/>
    </source>
</evidence>
<comment type="similarity">
    <text evidence="2">Belongs to the GSP F family.</text>
</comment>
<gene>
    <name evidence="10" type="ORF">COV06_03540</name>
</gene>
<dbReference type="FunFam" id="1.20.81.30:FF:000001">
    <property type="entry name" value="Type II secretion system protein F"/>
    <property type="match status" value="2"/>
</dbReference>
<keyword evidence="3" id="KW-1003">Cell membrane</keyword>
<reference evidence="10 11" key="1">
    <citation type="submission" date="2017-09" db="EMBL/GenBank/DDBJ databases">
        <title>Depth-based differentiation of microbial function through sediment-hosted aquifers and enrichment of novel symbionts in the deep terrestrial subsurface.</title>
        <authorList>
            <person name="Probst A.J."/>
            <person name="Ladd B."/>
            <person name="Jarett J.K."/>
            <person name="Geller-Mcgrath D.E."/>
            <person name="Sieber C.M."/>
            <person name="Emerson J.B."/>
            <person name="Anantharaman K."/>
            <person name="Thomas B.C."/>
            <person name="Malmstrom R."/>
            <person name="Stieglmeier M."/>
            <person name="Klingl A."/>
            <person name="Woyke T."/>
            <person name="Ryan C.M."/>
            <person name="Banfield J.F."/>
        </authorList>
    </citation>
    <scope>NUCLEOTIDE SEQUENCE [LARGE SCALE GENOMIC DNA]</scope>
    <source>
        <strain evidence="10">CG10_big_fil_rev_8_21_14_0_10_50_16</strain>
    </source>
</reference>
<keyword evidence="5 8" id="KW-0812">Transmembrane</keyword>
<evidence type="ECO:0000313" key="10">
    <source>
        <dbReference type="EMBL" id="PIR47497.1"/>
    </source>
</evidence>
<evidence type="ECO:0000256" key="7">
    <source>
        <dbReference type="ARBA" id="ARBA00023136"/>
    </source>
</evidence>
<feature type="transmembrane region" description="Helical" evidence="8">
    <location>
        <begin position="138"/>
        <end position="160"/>
    </location>
</feature>
<keyword evidence="6 8" id="KW-1133">Transmembrane helix</keyword>
<evidence type="ECO:0000256" key="2">
    <source>
        <dbReference type="ARBA" id="ARBA00005745"/>
    </source>
</evidence>
<feature type="domain" description="Type II secretion system protein GspF" evidence="9">
    <location>
        <begin position="38"/>
        <end position="161"/>
    </location>
</feature>
<keyword evidence="7 8" id="KW-0472">Membrane</keyword>
<keyword evidence="4" id="KW-0997">Cell inner membrane</keyword>
<dbReference type="Proteomes" id="UP000230084">
    <property type="component" value="Unassembled WGS sequence"/>
</dbReference>